<dbReference type="SUPFAM" id="SSF53300">
    <property type="entry name" value="vWA-like"/>
    <property type="match status" value="1"/>
</dbReference>
<feature type="region of interest" description="Disordered" evidence="1">
    <location>
        <begin position="440"/>
        <end position="479"/>
    </location>
</feature>
<dbReference type="Gene3D" id="2.60.40.3670">
    <property type="match status" value="1"/>
</dbReference>
<dbReference type="Pfam" id="PF13768">
    <property type="entry name" value="VWA_3"/>
    <property type="match status" value="1"/>
</dbReference>
<evidence type="ECO:0000259" key="2">
    <source>
        <dbReference type="PROSITE" id="PS50234"/>
    </source>
</evidence>
<dbReference type="Proteomes" id="UP001501095">
    <property type="component" value="Unassembled WGS sequence"/>
</dbReference>
<reference evidence="4" key="1">
    <citation type="journal article" date="2019" name="Int. J. Syst. Evol. Microbiol.">
        <title>The Global Catalogue of Microorganisms (GCM) 10K type strain sequencing project: providing services to taxonomists for standard genome sequencing and annotation.</title>
        <authorList>
            <consortium name="The Broad Institute Genomics Platform"/>
            <consortium name="The Broad Institute Genome Sequencing Center for Infectious Disease"/>
            <person name="Wu L."/>
            <person name="Ma J."/>
        </authorList>
    </citation>
    <scope>NUCLEOTIDE SEQUENCE [LARGE SCALE GENOMIC DNA]</scope>
    <source>
        <strain evidence="4">JCM 6924</strain>
    </source>
</reference>
<dbReference type="PROSITE" id="PS50234">
    <property type="entry name" value="VWFA"/>
    <property type="match status" value="1"/>
</dbReference>
<dbReference type="Gene3D" id="1.20.120.1690">
    <property type="match status" value="1"/>
</dbReference>
<keyword evidence="4" id="KW-1185">Reference proteome</keyword>
<dbReference type="CDD" id="cd00198">
    <property type="entry name" value="vWFA"/>
    <property type="match status" value="1"/>
</dbReference>
<dbReference type="Pfam" id="PF18571">
    <property type="entry name" value="VWA_3_C"/>
    <property type="match status" value="1"/>
</dbReference>
<dbReference type="Gene3D" id="3.40.50.410">
    <property type="entry name" value="von Willebrand factor, type A domain"/>
    <property type="match status" value="1"/>
</dbReference>
<protein>
    <recommendedName>
        <fullName evidence="2">VWFA domain-containing protein</fullName>
    </recommendedName>
</protein>
<dbReference type="Pfam" id="PF12770">
    <property type="entry name" value="CHAT"/>
    <property type="match status" value="1"/>
</dbReference>
<feature type="compositionally biased region" description="Gly residues" evidence="1">
    <location>
        <begin position="460"/>
        <end position="476"/>
    </location>
</feature>
<dbReference type="SMART" id="SM00327">
    <property type="entry name" value="VWA"/>
    <property type="match status" value="1"/>
</dbReference>
<organism evidence="3 4">
    <name type="scientific">Streptomyces levis</name>
    <dbReference type="NCBI Taxonomy" id="285566"/>
    <lineage>
        <taxon>Bacteria</taxon>
        <taxon>Bacillati</taxon>
        <taxon>Actinomycetota</taxon>
        <taxon>Actinomycetes</taxon>
        <taxon>Kitasatosporales</taxon>
        <taxon>Streptomycetaceae</taxon>
        <taxon>Streptomyces</taxon>
    </lineage>
</organism>
<comment type="caution">
    <text evidence="3">The sequence shown here is derived from an EMBL/GenBank/DDBJ whole genome shotgun (WGS) entry which is preliminary data.</text>
</comment>
<evidence type="ECO:0000313" key="3">
    <source>
        <dbReference type="EMBL" id="GAA2549358.1"/>
    </source>
</evidence>
<dbReference type="EMBL" id="BAAATM010000018">
    <property type="protein sequence ID" value="GAA2549358.1"/>
    <property type="molecule type" value="Genomic_DNA"/>
</dbReference>
<gene>
    <name evidence="3" type="ORF">GCM10010423_56730</name>
</gene>
<proteinExistence type="predicted"/>
<dbReference type="InterPro" id="IPR002035">
    <property type="entry name" value="VWF_A"/>
</dbReference>
<sequence length="962" mass="100876">MAQFLRPSTPQFAVDVHQNAYLPEGGREVDAIVTVTATGGPAAGAHPHPAASAQHAAVAIMVDCSGSMGHPPAKLHAARAAAAAAIDAVPDRAYFAVVAGTQHATEVYPGGGTLAVADARTRGEAKWALRTLSAGGGTAIGAWLRLADRLLHSADVETRHGLLLTDGRNENESPEDLRAALDACAGRFTCHVRAVGTDWAAQEVDGIASALLGSAGVVTDPAGAADDITRVITQVTDRGAVDVALRLWTPVGTETVFVRQVLPTVVDLTGRRMEAGPRAGDYPTGSWGGGEQRDYHVRLRVPAADVGLEMLASRVSLVTHASDDSAHPTARGLIRAVWTDDPAASAAIDPRVAHYTGQAELATAIQQGLDARRAGDGAEARARLGRAVQLAGALGEDGISRLLARVVDVVDAATGTVRLKPEVADTDELTLETSSTKTVRVVPYPGATSHGDAPAQHGPPGHGLPGRPGGGGPGHGGEPRFLQAELVEQAPPGREVPLHVRVTRGSGDAGVALRGFPVTAAGARLLITVHAPGLLALGDLQQVLTVHPGQDSHWLQFGLRTMKPGLHTVTVRAFHQGTFLGELRAQVSVQPGTPARDGLPRTAPLTSLAFDPGEVTLQVLKGADGAYSFQLLSETTYAPESFRLLAGDSQGARERIYDELRRTAAAAGQLGGTDQHAARRRLVNLGVQLWATAVPDAVRRQFWEEAGHVTSLTVLGEHDVVPWELLYPLDGHQEGDGFLAEWLPVVRRVFGQDRVRELPLSSAAFVVPPGSPPEAEREVLALRARLGAAVTDGGTLTRRAAVSDLIDEGLHGLLHFACHNSFTSAGSHVTMADGPFDPIDLAYATHSGALRTTHPLIFFNACRSAGEIDWFSTSLGWAPQFLRAGAGAFIGTLWPVRSDSALLFADTFYAQLVTEGRSLGQASLNARRALRDHGGDPTWLAYAVYGSPAARAATPGTSAPRS</sequence>
<dbReference type="InterPro" id="IPR036465">
    <property type="entry name" value="vWFA_dom_sf"/>
</dbReference>
<dbReference type="InterPro" id="IPR024983">
    <property type="entry name" value="CHAT_dom"/>
</dbReference>
<name>A0ABP6B9A4_9ACTN</name>
<feature type="domain" description="VWFA" evidence="2">
    <location>
        <begin position="57"/>
        <end position="235"/>
    </location>
</feature>
<evidence type="ECO:0000313" key="4">
    <source>
        <dbReference type="Proteomes" id="UP001501095"/>
    </source>
</evidence>
<evidence type="ECO:0000256" key="1">
    <source>
        <dbReference type="SAM" id="MobiDB-lite"/>
    </source>
</evidence>
<accession>A0ABP6B9A4</accession>
<dbReference type="InterPro" id="IPR041176">
    <property type="entry name" value="VWA_3_C"/>
</dbReference>